<name>A0A7G3ULI3_STRT9</name>
<keyword evidence="2" id="KW-1185">Reference proteome</keyword>
<evidence type="ECO:0000313" key="1">
    <source>
        <dbReference type="EMBL" id="QKM71184.1"/>
    </source>
</evidence>
<accession>A0A7G3ULI3</accession>
<proteinExistence type="predicted"/>
<reference evidence="1 2" key="1">
    <citation type="journal article" date="2012" name="J. Bacteriol.">
        <title>Draft genome of Streptomyces tsukubaensis NRRL 18488, the producer of the clinically important immunosuppressant tacrolimus (FK506).</title>
        <authorList>
            <person name="Barreiro C."/>
            <person name="Prieto C."/>
            <person name="Sola-Landa A."/>
            <person name="Solera E."/>
            <person name="Martinez-Castro M."/>
            <person name="Perez-Redondo R."/>
            <person name="Garcia-Estrada C."/>
            <person name="Aparicio J.F."/>
            <person name="Fernandez-Martinez L.T."/>
            <person name="Santos-Aberturas J."/>
            <person name="Salehi-Najafabadi Z."/>
            <person name="Rodriguez-Garcia A."/>
            <person name="Tauch A."/>
            <person name="Martin J.F."/>
        </authorList>
    </citation>
    <scope>NUCLEOTIDE SEQUENCE [LARGE SCALE GENOMIC DNA]</scope>
    <source>
        <strain evidence="2">DSM 42081 / NBRC 108919 / NRRL 18488 / 9993</strain>
    </source>
</reference>
<dbReference type="Proteomes" id="UP000005940">
    <property type="component" value="Chromosome"/>
</dbReference>
<evidence type="ECO:0000313" key="2">
    <source>
        <dbReference type="Proteomes" id="UP000005940"/>
    </source>
</evidence>
<dbReference type="RefSeq" id="WP_040917118.1">
    <property type="nucleotide sequence ID" value="NZ_CP029159.1"/>
</dbReference>
<dbReference type="AlphaFoldDB" id="A0A7G3ULI3"/>
<sequence>MAVLVPVLVAGWIWWRESDTGARWRFEDAMDSFCGGLLAHREGPLFEGLPVGTMLENDRRLRQDAWACGLQSRRLQVVVARLREGEEERVARVVPDFRGKRSPAPVGGGWQGSSDGDLTVIVVGCRNSEDRIAVSVNSYRSREEQDEHRLGGWADSDLFWARFATATAVEAAGRWDCEPRAGEALTALPPVPAAEPVGQADGACAGLPFARDRRLDTVHETPPGGGGLMEGCTVTSADFDGAYVFRARFGLAAAQRSGGDFTGRSGDAGADGSWLWGSARCPGDAVRSTFTGYLPPEARTAPDGRATGERFGPPAFRAFAERAVARHGCTDLKLPPTGR</sequence>
<gene>
    <name evidence="1" type="ORF">STSU_032790</name>
</gene>
<organism evidence="1 2">
    <name type="scientific">Streptomyces tsukubensis (strain DSM 42081 / NBRC 108919 / NRRL 18488 / 9993)</name>
    <dbReference type="NCBI Taxonomy" id="1114943"/>
    <lineage>
        <taxon>Bacteria</taxon>
        <taxon>Bacillati</taxon>
        <taxon>Actinomycetota</taxon>
        <taxon>Actinomycetes</taxon>
        <taxon>Kitasatosporales</taxon>
        <taxon>Streptomycetaceae</taxon>
        <taxon>Streptomyces</taxon>
    </lineage>
</organism>
<protein>
    <submittedName>
        <fullName evidence="1">Uncharacterized protein</fullName>
    </submittedName>
</protein>
<dbReference type="EMBL" id="CP029159">
    <property type="protein sequence ID" value="QKM71184.1"/>
    <property type="molecule type" value="Genomic_DNA"/>
</dbReference>